<keyword evidence="2" id="KW-0722">Serine protease inhibitor</keyword>
<dbReference type="InterPro" id="IPR051368">
    <property type="entry name" value="SerProtInhib-TIL_Domain"/>
</dbReference>
<dbReference type="InterPro" id="IPR002919">
    <property type="entry name" value="TIL_dom"/>
</dbReference>
<keyword evidence="4" id="KW-0732">Signal</keyword>
<evidence type="ECO:0000313" key="6">
    <source>
        <dbReference type="EMBL" id="EYC15477.1"/>
    </source>
</evidence>
<evidence type="ECO:0000256" key="1">
    <source>
        <dbReference type="ARBA" id="ARBA00022690"/>
    </source>
</evidence>
<evidence type="ECO:0000256" key="2">
    <source>
        <dbReference type="ARBA" id="ARBA00022900"/>
    </source>
</evidence>
<feature type="chain" id="PRO_5001488385" description="TIL domain-containing protein" evidence="4">
    <location>
        <begin position="21"/>
        <end position="75"/>
    </location>
</feature>
<dbReference type="Proteomes" id="UP000024635">
    <property type="component" value="Unassembled WGS sequence"/>
</dbReference>
<dbReference type="Gene3D" id="2.10.25.10">
    <property type="entry name" value="Laminin"/>
    <property type="match status" value="1"/>
</dbReference>
<feature type="domain" description="TIL" evidence="5">
    <location>
        <begin position="22"/>
        <end position="75"/>
    </location>
</feature>
<evidence type="ECO:0000256" key="3">
    <source>
        <dbReference type="ARBA" id="ARBA00023157"/>
    </source>
</evidence>
<evidence type="ECO:0000259" key="5">
    <source>
        <dbReference type="Pfam" id="PF01826"/>
    </source>
</evidence>
<dbReference type="PANTHER" id="PTHR23259">
    <property type="entry name" value="RIDDLE"/>
    <property type="match status" value="1"/>
</dbReference>
<keyword evidence="1" id="KW-0646">Protease inhibitor</keyword>
<evidence type="ECO:0000256" key="4">
    <source>
        <dbReference type="SAM" id="SignalP"/>
    </source>
</evidence>
<keyword evidence="7" id="KW-1185">Reference proteome</keyword>
<proteinExistence type="predicted"/>
<name>A0A016UKU8_9BILA</name>
<protein>
    <recommendedName>
        <fullName evidence="5">TIL domain-containing protein</fullName>
    </recommendedName>
</protein>
<accession>A0A016UKU8</accession>
<dbReference type="Pfam" id="PF01826">
    <property type="entry name" value="TIL"/>
    <property type="match status" value="1"/>
</dbReference>
<gene>
    <name evidence="6" type="primary">Acey_s0036.g3163</name>
    <name evidence="6" type="ORF">Y032_0036g3163</name>
</gene>
<feature type="signal peptide" evidence="4">
    <location>
        <begin position="1"/>
        <end position="20"/>
    </location>
</feature>
<keyword evidence="3" id="KW-1015">Disulfide bond</keyword>
<dbReference type="SUPFAM" id="SSF57567">
    <property type="entry name" value="Serine protease inhibitors"/>
    <property type="match status" value="1"/>
</dbReference>
<dbReference type="GO" id="GO:0004867">
    <property type="term" value="F:serine-type endopeptidase inhibitor activity"/>
    <property type="evidence" value="ECO:0007669"/>
    <property type="project" value="UniProtKB-KW"/>
</dbReference>
<reference evidence="7" key="1">
    <citation type="journal article" date="2015" name="Nat. Genet.">
        <title>The genome and transcriptome of the zoonotic hookworm Ancylostoma ceylanicum identify infection-specific gene families.</title>
        <authorList>
            <person name="Schwarz E.M."/>
            <person name="Hu Y."/>
            <person name="Antoshechkin I."/>
            <person name="Miller M.M."/>
            <person name="Sternberg P.W."/>
            <person name="Aroian R.V."/>
        </authorList>
    </citation>
    <scope>NUCLEOTIDE SEQUENCE</scope>
    <source>
        <strain evidence="7">HY135</strain>
    </source>
</reference>
<organism evidence="6 7">
    <name type="scientific">Ancylostoma ceylanicum</name>
    <dbReference type="NCBI Taxonomy" id="53326"/>
    <lineage>
        <taxon>Eukaryota</taxon>
        <taxon>Metazoa</taxon>
        <taxon>Ecdysozoa</taxon>
        <taxon>Nematoda</taxon>
        <taxon>Chromadorea</taxon>
        <taxon>Rhabditida</taxon>
        <taxon>Rhabditina</taxon>
        <taxon>Rhabditomorpha</taxon>
        <taxon>Strongyloidea</taxon>
        <taxon>Ancylostomatidae</taxon>
        <taxon>Ancylostomatinae</taxon>
        <taxon>Ancylostoma</taxon>
    </lineage>
</organism>
<dbReference type="PANTHER" id="PTHR23259:SF70">
    <property type="entry name" value="ACCESSORY GLAND PROTEIN ACP62F-RELATED"/>
    <property type="match status" value="1"/>
</dbReference>
<comment type="caution">
    <text evidence="6">The sequence shown here is derived from an EMBL/GenBank/DDBJ whole genome shotgun (WGS) entry which is preliminary data.</text>
</comment>
<dbReference type="InterPro" id="IPR036084">
    <property type="entry name" value="Ser_inhib-like_sf"/>
</dbReference>
<dbReference type="AlphaFoldDB" id="A0A016UKU8"/>
<evidence type="ECO:0000313" key="7">
    <source>
        <dbReference type="Proteomes" id="UP000024635"/>
    </source>
</evidence>
<sequence>MKFLVLVLALIFTYTTLINGQCGENEVGDGCYNGCEPTCRDPHVSCIAMCGPGGCKCKPGYLRNSERKCVPEDEC</sequence>
<dbReference type="EMBL" id="JARK01001372">
    <property type="protein sequence ID" value="EYC15477.1"/>
    <property type="molecule type" value="Genomic_DNA"/>
</dbReference>
<dbReference type="CDD" id="cd19941">
    <property type="entry name" value="TIL"/>
    <property type="match status" value="1"/>
</dbReference>